<dbReference type="PANTHER" id="PTHR11440">
    <property type="entry name" value="LECITHIN-CHOLESTEROL ACYLTRANSFERASE-RELATED"/>
    <property type="match status" value="1"/>
</dbReference>
<feature type="compositionally biased region" description="Basic and acidic residues" evidence="1">
    <location>
        <begin position="492"/>
        <end position="504"/>
    </location>
</feature>
<accession>A0A9P0VWU6</accession>
<keyword evidence="3" id="KW-1185">Reference proteome</keyword>
<feature type="compositionally biased region" description="Basic and acidic residues" evidence="1">
    <location>
        <begin position="117"/>
        <end position="138"/>
    </location>
</feature>
<organism evidence="2 3">
    <name type="scientific">[Candida] railenensis</name>
    <dbReference type="NCBI Taxonomy" id="45579"/>
    <lineage>
        <taxon>Eukaryota</taxon>
        <taxon>Fungi</taxon>
        <taxon>Dikarya</taxon>
        <taxon>Ascomycota</taxon>
        <taxon>Saccharomycotina</taxon>
        <taxon>Pichiomycetes</taxon>
        <taxon>Debaryomycetaceae</taxon>
        <taxon>Kurtzmaniella</taxon>
    </lineage>
</organism>
<dbReference type="Gene3D" id="3.40.50.1820">
    <property type="entry name" value="alpha/beta hydrolase"/>
    <property type="match status" value="1"/>
</dbReference>
<reference evidence="2" key="1">
    <citation type="submission" date="2022-03" db="EMBL/GenBank/DDBJ databases">
        <authorList>
            <person name="Legras J.-L."/>
            <person name="Devillers H."/>
            <person name="Grondin C."/>
        </authorList>
    </citation>
    <scope>NUCLEOTIDE SEQUENCE</scope>
    <source>
        <strain evidence="2">CLIB 1423</strain>
    </source>
</reference>
<feature type="region of interest" description="Disordered" evidence="1">
    <location>
        <begin position="105"/>
        <end position="141"/>
    </location>
</feature>
<gene>
    <name evidence="2" type="ORF">CLIB1423_03S01882</name>
</gene>
<feature type="compositionally biased region" description="Polar residues" evidence="1">
    <location>
        <begin position="1"/>
        <end position="11"/>
    </location>
</feature>
<dbReference type="AlphaFoldDB" id="A0A9P0VWU6"/>
<dbReference type="OrthoDB" id="10250441at2759"/>
<evidence type="ECO:0000256" key="1">
    <source>
        <dbReference type="SAM" id="MobiDB-lite"/>
    </source>
</evidence>
<dbReference type="GO" id="GO:0006629">
    <property type="term" value="P:lipid metabolic process"/>
    <property type="evidence" value="ECO:0007669"/>
    <property type="project" value="InterPro"/>
</dbReference>
<proteinExistence type="predicted"/>
<feature type="compositionally biased region" description="Low complexity" evidence="1">
    <location>
        <begin position="506"/>
        <end position="524"/>
    </location>
</feature>
<feature type="compositionally biased region" description="Polar residues" evidence="1">
    <location>
        <begin position="527"/>
        <end position="539"/>
    </location>
</feature>
<feature type="region of interest" description="Disordered" evidence="1">
    <location>
        <begin position="1"/>
        <end position="23"/>
    </location>
</feature>
<dbReference type="SUPFAM" id="SSF53474">
    <property type="entry name" value="alpha/beta-Hydrolases"/>
    <property type="match status" value="1"/>
</dbReference>
<evidence type="ECO:0000313" key="2">
    <source>
        <dbReference type="EMBL" id="CAH2351243.1"/>
    </source>
</evidence>
<feature type="region of interest" description="Disordered" evidence="1">
    <location>
        <begin position="492"/>
        <end position="539"/>
    </location>
</feature>
<dbReference type="Proteomes" id="UP000837801">
    <property type="component" value="Unassembled WGS sequence"/>
</dbReference>
<name>A0A9P0VWU6_9ASCO</name>
<evidence type="ECO:0000313" key="3">
    <source>
        <dbReference type="Proteomes" id="UP000837801"/>
    </source>
</evidence>
<dbReference type="InterPro" id="IPR029058">
    <property type="entry name" value="AB_hydrolase_fold"/>
</dbReference>
<dbReference type="Pfam" id="PF02450">
    <property type="entry name" value="LCAT"/>
    <property type="match status" value="1"/>
</dbReference>
<dbReference type="EMBL" id="CAKXYY010000003">
    <property type="protein sequence ID" value="CAH2351243.1"/>
    <property type="molecule type" value="Genomic_DNA"/>
</dbReference>
<feature type="region of interest" description="Disordered" evidence="1">
    <location>
        <begin position="581"/>
        <end position="613"/>
    </location>
</feature>
<sequence length="795" mass="89050">MSASTPNYSDSDFSDNEVEEYSGQMHLESNISLTARRHLTRTDASSIVGGNSIHDVYPEGILDEIGDGDVTVDDVIHEIKTPVPTLVSSSKVESNDTMKVVPISDVDSIQPASEEISTEKKHPNEKPTYKQPKDEKYDSTASNATTQKVFSFSLPFGLSNIKANLYKQIKDFKDDIHFPLLSQSSSNDDDSVSHHNVNEQVRLRLERQESINTIMEAKYFKNIKSHDDARLRAMKKSISDGVSGIVHPSRKKEKENSYDQIFNELEGNVIVLGGYRGSILRDTKTKKRLWIPIKAGFNLIKINLLLGPSLDDEINATKFIYPDGMIKNIGPLDLSKKLIKKLSANPKLNVKDFGYDWRLSGEIVSRQLEQFMDDMYVATVNTPIIVLAHSMGGMMTHSVMQRRPELFRSIVYVGCPSECLNILGPIRFGDTVIFSDKILTPETNFMMRSGFNFLPLSGRVFVNRNTKEFYDLDYFNPDTWVEYNLNPLVSQKRKDREEERRRTLESMSQSDSVSTSNSSTVPFSGIERNSTSSPSTLVASPQAQNKLLVNSGKTESSFLSLPENISIPSINSISSKLRSCSPISIGRRGKNNSQISKSPKNSQSTLSVNSSLNNSAKASPVNNYFGVNSPGSIDAIKFDEDDEEERGYSISFTQAYEYLKHSLARAKEFVLSLEYKPELEDRYPPLVVVYGNQVPSVRGSNVDSIEDIKDGNYYNFYYGHGDGVIHQKWLMPQKKGFNFFDSETGNGQIVGKFASACGHVSLMTDIEVMAKALNAIVEAEAIWPDRKKNARLLKK</sequence>
<dbReference type="InterPro" id="IPR003386">
    <property type="entry name" value="LACT/PDAT_acylTrfase"/>
</dbReference>
<dbReference type="GO" id="GO:0008374">
    <property type="term" value="F:O-acyltransferase activity"/>
    <property type="evidence" value="ECO:0007669"/>
    <property type="project" value="InterPro"/>
</dbReference>
<comment type="caution">
    <text evidence="2">The sequence shown here is derived from an EMBL/GenBank/DDBJ whole genome shotgun (WGS) entry which is preliminary data.</text>
</comment>
<protein>
    <submittedName>
        <fullName evidence="2">Uncharacterized protein</fullName>
    </submittedName>
</protein>
<feature type="compositionally biased region" description="Low complexity" evidence="1">
    <location>
        <begin position="600"/>
        <end position="613"/>
    </location>
</feature>